<dbReference type="PROSITE" id="PS50893">
    <property type="entry name" value="ABC_TRANSPORTER_2"/>
    <property type="match status" value="1"/>
</dbReference>
<evidence type="ECO:0000256" key="6">
    <source>
        <dbReference type="ARBA" id="ARBA00022840"/>
    </source>
</evidence>
<evidence type="ECO:0000256" key="5">
    <source>
        <dbReference type="ARBA" id="ARBA00022741"/>
    </source>
</evidence>
<feature type="transmembrane region" description="Helical" evidence="9">
    <location>
        <begin position="83"/>
        <end position="104"/>
    </location>
</feature>
<dbReference type="SMART" id="SM00382">
    <property type="entry name" value="AAA"/>
    <property type="match status" value="1"/>
</dbReference>
<evidence type="ECO:0000256" key="9">
    <source>
        <dbReference type="SAM" id="Phobius"/>
    </source>
</evidence>
<dbReference type="CDD" id="cd18576">
    <property type="entry name" value="ABC_6TM_bac_exporter_ABCB8_10_like"/>
    <property type="match status" value="1"/>
</dbReference>
<feature type="domain" description="ABC transmembrane type-1" evidence="11">
    <location>
        <begin position="38"/>
        <end position="326"/>
    </location>
</feature>
<dbReference type="Pfam" id="PF00664">
    <property type="entry name" value="ABC_membrane"/>
    <property type="match status" value="1"/>
</dbReference>
<keyword evidence="4 9" id="KW-0812">Transmembrane</keyword>
<evidence type="ECO:0000259" key="11">
    <source>
        <dbReference type="PROSITE" id="PS50929"/>
    </source>
</evidence>
<dbReference type="InterPro" id="IPR011527">
    <property type="entry name" value="ABC1_TM_dom"/>
</dbReference>
<dbReference type="PANTHER" id="PTHR43394:SF1">
    <property type="entry name" value="ATP-BINDING CASSETTE SUB-FAMILY B MEMBER 10, MITOCHONDRIAL"/>
    <property type="match status" value="1"/>
</dbReference>
<reference evidence="12 13" key="1">
    <citation type="submission" date="2019-09" db="EMBL/GenBank/DDBJ databases">
        <title>Genomes of Cryomorphaceae.</title>
        <authorList>
            <person name="Bowman J.P."/>
        </authorList>
    </citation>
    <scope>NUCLEOTIDE SEQUENCE [LARGE SCALE GENOMIC DNA]</scope>
    <source>
        <strain evidence="12 13">KCTC 52047</strain>
    </source>
</reference>
<keyword evidence="7 9" id="KW-1133">Transmembrane helix</keyword>
<keyword evidence="5" id="KW-0547">Nucleotide-binding</keyword>
<evidence type="ECO:0000256" key="2">
    <source>
        <dbReference type="ARBA" id="ARBA00007577"/>
    </source>
</evidence>
<comment type="similarity">
    <text evidence="2">Belongs to the ABC transporter superfamily. ABCB family. Multidrug resistance exporter (TC 3.A.1.201) subfamily.</text>
</comment>
<dbReference type="SUPFAM" id="SSF90123">
    <property type="entry name" value="ABC transporter transmembrane region"/>
    <property type="match status" value="1"/>
</dbReference>
<keyword evidence="3" id="KW-0813">Transport</keyword>
<evidence type="ECO:0000313" key="12">
    <source>
        <dbReference type="EMBL" id="KAB1062657.1"/>
    </source>
</evidence>
<dbReference type="CDD" id="cd03249">
    <property type="entry name" value="ABC_MTABC3_MDL1_MDL2"/>
    <property type="match status" value="1"/>
</dbReference>
<dbReference type="InterPro" id="IPR003593">
    <property type="entry name" value="AAA+_ATPase"/>
</dbReference>
<sequence>MFAPKRNKKEKVKVSKQAWKKALRLFAYLKPYSGKFSIGLVFLLLSSLASMVFPGLAGKLVDAGTSTGSEQDSLLNLDNINDVALALFLIFGLNAIFSFFRIYIFNDVTERMLAKLRQDTYKHLLKLPMSFFNSQRVGELNSRISADIALLQEAFTTVLAEFIRQIIIIVVGLALLIFYSWKLTLIMMATLPVMIVIAIFFGKFIKKLSKKTQDKVSESNVIVEETFTGIANVKSFANEFFEIARYTKSTNEIRKIAMKGATWRGGFASFIIFALFGSIVLVIWQGVLLKEAGEIKIGELFSFILYSVFVGASFGGTADLFARIQKAVGATEHLFDLMDETTEPLDISQKAQKLDDFKGIIEFKNVSFHYPSRKNHEVLKHIDLKIDHGQNLAIVGPSGAGKSTLIQLVLRFYDASEGKLLFDDKPAEDYKLNNLRNQMAVVPQEVILFGGTIRENIAYGDPEASEEEIVEAAKKANALEFIERFEEGLETIVGERGVQLSGGQRQRIAIARAVLKNPKILILDEATSSLDSESEKLVQDALDKLMKGRTSIVIAHRLSTIKNADEIVVLKDGEIVEKGNHSQLIKKENGVYQNLNELQLTNS</sequence>
<keyword evidence="13" id="KW-1185">Reference proteome</keyword>
<dbReference type="FunFam" id="3.40.50.300:FF:000205">
    <property type="entry name" value="ABC transporter B family member 4"/>
    <property type="match status" value="1"/>
</dbReference>
<dbReference type="OrthoDB" id="9780296at2"/>
<dbReference type="InterPro" id="IPR017871">
    <property type="entry name" value="ABC_transporter-like_CS"/>
</dbReference>
<feature type="transmembrane region" description="Helical" evidence="9">
    <location>
        <begin position="267"/>
        <end position="288"/>
    </location>
</feature>
<dbReference type="GO" id="GO:0005524">
    <property type="term" value="F:ATP binding"/>
    <property type="evidence" value="ECO:0007669"/>
    <property type="project" value="UniProtKB-KW"/>
</dbReference>
<keyword evidence="6 12" id="KW-0067">ATP-binding</keyword>
<evidence type="ECO:0000256" key="8">
    <source>
        <dbReference type="ARBA" id="ARBA00023136"/>
    </source>
</evidence>
<proteinExistence type="inferred from homology"/>
<comment type="subcellular location">
    <subcellularLocation>
        <location evidence="1">Cell membrane</location>
        <topology evidence="1">Multi-pass membrane protein</topology>
    </subcellularLocation>
</comment>
<organism evidence="12 13">
    <name type="scientific">Salibacter halophilus</name>
    <dbReference type="NCBI Taxonomy" id="1803916"/>
    <lineage>
        <taxon>Bacteria</taxon>
        <taxon>Pseudomonadati</taxon>
        <taxon>Bacteroidota</taxon>
        <taxon>Flavobacteriia</taxon>
        <taxon>Flavobacteriales</taxon>
        <taxon>Salibacteraceae</taxon>
        <taxon>Salibacter</taxon>
    </lineage>
</organism>
<feature type="transmembrane region" description="Helical" evidence="9">
    <location>
        <begin position="300"/>
        <end position="322"/>
    </location>
</feature>
<comment type="caution">
    <text evidence="12">The sequence shown here is derived from an EMBL/GenBank/DDBJ whole genome shotgun (WGS) entry which is preliminary data.</text>
</comment>
<dbReference type="PROSITE" id="PS50929">
    <property type="entry name" value="ABC_TM1F"/>
    <property type="match status" value="1"/>
</dbReference>
<feature type="transmembrane region" description="Helical" evidence="9">
    <location>
        <begin position="162"/>
        <end position="179"/>
    </location>
</feature>
<dbReference type="RefSeq" id="WP_151169583.1">
    <property type="nucleotide sequence ID" value="NZ_WACR01000011.1"/>
</dbReference>
<dbReference type="Gene3D" id="1.20.1560.10">
    <property type="entry name" value="ABC transporter type 1, transmembrane domain"/>
    <property type="match status" value="1"/>
</dbReference>
<evidence type="ECO:0000256" key="1">
    <source>
        <dbReference type="ARBA" id="ARBA00004651"/>
    </source>
</evidence>
<keyword evidence="8 9" id="KW-0472">Membrane</keyword>
<dbReference type="InterPro" id="IPR036640">
    <property type="entry name" value="ABC1_TM_sf"/>
</dbReference>
<dbReference type="GO" id="GO:0015421">
    <property type="term" value="F:ABC-type oligopeptide transporter activity"/>
    <property type="evidence" value="ECO:0007669"/>
    <property type="project" value="TreeGrafter"/>
</dbReference>
<dbReference type="InterPro" id="IPR003439">
    <property type="entry name" value="ABC_transporter-like_ATP-bd"/>
</dbReference>
<evidence type="ECO:0000256" key="4">
    <source>
        <dbReference type="ARBA" id="ARBA00022692"/>
    </source>
</evidence>
<dbReference type="SUPFAM" id="SSF52540">
    <property type="entry name" value="P-loop containing nucleoside triphosphate hydrolases"/>
    <property type="match status" value="1"/>
</dbReference>
<evidence type="ECO:0000313" key="13">
    <source>
        <dbReference type="Proteomes" id="UP000435357"/>
    </source>
</evidence>
<dbReference type="Gene3D" id="3.40.50.300">
    <property type="entry name" value="P-loop containing nucleotide triphosphate hydrolases"/>
    <property type="match status" value="1"/>
</dbReference>
<evidence type="ECO:0000256" key="7">
    <source>
        <dbReference type="ARBA" id="ARBA00022989"/>
    </source>
</evidence>
<protein>
    <submittedName>
        <fullName evidence="12">ABC transporter ATP-binding protein</fullName>
    </submittedName>
</protein>
<feature type="domain" description="ABC transporter" evidence="10">
    <location>
        <begin position="361"/>
        <end position="597"/>
    </location>
</feature>
<dbReference type="GO" id="GO:0016887">
    <property type="term" value="F:ATP hydrolysis activity"/>
    <property type="evidence" value="ECO:0007669"/>
    <property type="project" value="InterPro"/>
</dbReference>
<feature type="transmembrane region" description="Helical" evidence="9">
    <location>
        <begin position="185"/>
        <end position="205"/>
    </location>
</feature>
<dbReference type="InterPro" id="IPR027417">
    <property type="entry name" value="P-loop_NTPase"/>
</dbReference>
<accession>A0A6N6M400</accession>
<evidence type="ECO:0000256" key="3">
    <source>
        <dbReference type="ARBA" id="ARBA00022448"/>
    </source>
</evidence>
<dbReference type="Proteomes" id="UP000435357">
    <property type="component" value="Unassembled WGS sequence"/>
</dbReference>
<dbReference type="AlphaFoldDB" id="A0A6N6M400"/>
<dbReference type="GO" id="GO:0005886">
    <property type="term" value="C:plasma membrane"/>
    <property type="evidence" value="ECO:0007669"/>
    <property type="project" value="UniProtKB-SubCell"/>
</dbReference>
<gene>
    <name evidence="12" type="ORF">F3059_11975</name>
</gene>
<dbReference type="PROSITE" id="PS00211">
    <property type="entry name" value="ABC_TRANSPORTER_1"/>
    <property type="match status" value="1"/>
</dbReference>
<name>A0A6N6M400_9FLAO</name>
<dbReference type="InterPro" id="IPR039421">
    <property type="entry name" value="Type_1_exporter"/>
</dbReference>
<dbReference type="Pfam" id="PF00005">
    <property type="entry name" value="ABC_tran"/>
    <property type="match status" value="1"/>
</dbReference>
<dbReference type="PANTHER" id="PTHR43394">
    <property type="entry name" value="ATP-DEPENDENT PERMEASE MDL1, MITOCHONDRIAL"/>
    <property type="match status" value="1"/>
</dbReference>
<dbReference type="EMBL" id="WACR01000011">
    <property type="protein sequence ID" value="KAB1062657.1"/>
    <property type="molecule type" value="Genomic_DNA"/>
</dbReference>
<evidence type="ECO:0000259" key="10">
    <source>
        <dbReference type="PROSITE" id="PS50893"/>
    </source>
</evidence>